<accession>A0A439DAS7</accession>
<protein>
    <recommendedName>
        <fullName evidence="2">Asl1-like glycosyl hydrolase catalytic domain-containing protein</fullName>
    </recommendedName>
</protein>
<dbReference type="PANTHER" id="PTHR34154">
    <property type="entry name" value="ALKALI-SENSITIVE LINKAGE PROTEIN 1"/>
    <property type="match status" value="1"/>
</dbReference>
<feature type="domain" description="Asl1-like glycosyl hydrolase catalytic" evidence="2">
    <location>
        <begin position="44"/>
        <end position="288"/>
    </location>
</feature>
<dbReference type="PANTHER" id="PTHR34154:SF3">
    <property type="entry name" value="ALKALI-SENSITIVE LINKAGE PROTEIN 1"/>
    <property type="match status" value="1"/>
</dbReference>
<dbReference type="InterPro" id="IPR024655">
    <property type="entry name" value="Asl1_glyco_hydro_catalytic"/>
</dbReference>
<dbReference type="GO" id="GO:0071966">
    <property type="term" value="P:fungal-type cell wall polysaccharide metabolic process"/>
    <property type="evidence" value="ECO:0007669"/>
    <property type="project" value="TreeGrafter"/>
</dbReference>
<gene>
    <name evidence="3" type="ORF">EKO27_g3591</name>
</gene>
<comment type="caution">
    <text evidence="3">The sequence shown here is derived from an EMBL/GenBank/DDBJ whole genome shotgun (WGS) entry which is preliminary data.</text>
</comment>
<dbReference type="EMBL" id="RYZI01000077">
    <property type="protein sequence ID" value="RWA11520.1"/>
    <property type="molecule type" value="Genomic_DNA"/>
</dbReference>
<dbReference type="Pfam" id="PF11790">
    <property type="entry name" value="Glyco_hydro_cc"/>
    <property type="match status" value="1"/>
</dbReference>
<dbReference type="STRING" id="363999.A0A439DAS7"/>
<dbReference type="Gene3D" id="3.20.20.80">
    <property type="entry name" value="Glycosidases"/>
    <property type="match status" value="1"/>
</dbReference>
<evidence type="ECO:0000256" key="1">
    <source>
        <dbReference type="SAM" id="MobiDB-lite"/>
    </source>
</evidence>
<dbReference type="AlphaFoldDB" id="A0A439DAS7"/>
<dbReference type="InterPro" id="IPR017853">
    <property type="entry name" value="GH"/>
</dbReference>
<dbReference type="SUPFAM" id="SSF51445">
    <property type="entry name" value="(Trans)glycosidases"/>
    <property type="match status" value="1"/>
</dbReference>
<dbReference type="GO" id="GO:0009277">
    <property type="term" value="C:fungal-type cell wall"/>
    <property type="evidence" value="ECO:0007669"/>
    <property type="project" value="TreeGrafter"/>
</dbReference>
<feature type="region of interest" description="Disordered" evidence="1">
    <location>
        <begin position="298"/>
        <end position="330"/>
    </location>
</feature>
<feature type="compositionally biased region" description="Low complexity" evidence="1">
    <location>
        <begin position="302"/>
        <end position="319"/>
    </location>
</feature>
<evidence type="ECO:0000313" key="4">
    <source>
        <dbReference type="Proteomes" id="UP000286045"/>
    </source>
</evidence>
<reference evidence="3 4" key="1">
    <citation type="submission" date="2018-12" db="EMBL/GenBank/DDBJ databases">
        <title>Draft genome sequence of Xylaria grammica IHI A82.</title>
        <authorList>
            <person name="Buettner E."/>
            <person name="Kellner H."/>
        </authorList>
    </citation>
    <scope>NUCLEOTIDE SEQUENCE [LARGE SCALE GENOMIC DNA]</scope>
    <source>
        <strain evidence="3 4">IHI A82</strain>
    </source>
</reference>
<name>A0A439DAS7_9PEZI</name>
<organism evidence="3 4">
    <name type="scientific">Xylaria grammica</name>
    <dbReference type="NCBI Taxonomy" id="363999"/>
    <lineage>
        <taxon>Eukaryota</taxon>
        <taxon>Fungi</taxon>
        <taxon>Dikarya</taxon>
        <taxon>Ascomycota</taxon>
        <taxon>Pezizomycotina</taxon>
        <taxon>Sordariomycetes</taxon>
        <taxon>Xylariomycetidae</taxon>
        <taxon>Xylariales</taxon>
        <taxon>Xylariaceae</taxon>
        <taxon>Xylaria</taxon>
    </lineage>
</organism>
<evidence type="ECO:0000313" key="3">
    <source>
        <dbReference type="EMBL" id="RWA11520.1"/>
    </source>
</evidence>
<evidence type="ECO:0000259" key="2">
    <source>
        <dbReference type="Pfam" id="PF11790"/>
    </source>
</evidence>
<sequence length="356" mass="38598">MKQKLSKRAAMTVGILASRVIARAELAPKRGMSYIGDADSHDADYDILLSSGSPIDWYFTWSPVPAPADIFPGDAQSRIEFVPALPGTDNLDDNIAALDQVPSSSKHVFTFNEPDGTTDSGGSSISPDDAAKAYIEKIVPLRDRFQISHPSVTGSSRGLEWLNDFNSSCWDIDSDNGCPTDFVTAHWYGEFAGLSSWLDQLTEWYNQSGSGLEKDLKIWVKELGLPQADQDTTFAMMNQTLPYLDQLEYVEKYAWFGVFRPKEANQWTGDGLALFQSDGGLSELGSYYLGGEANGYKVGQQGESSDGNGSSGGNDNNDAGGDDDDESGSANNLTGLRASLLALWVIATTACFSNLW</sequence>
<dbReference type="Proteomes" id="UP000286045">
    <property type="component" value="Unassembled WGS sequence"/>
</dbReference>
<proteinExistence type="predicted"/>
<dbReference type="InterPro" id="IPR053183">
    <property type="entry name" value="ASL1"/>
</dbReference>
<keyword evidence="4" id="KW-1185">Reference proteome</keyword>